<sequence length="82" mass="9261">MRCDEHCAKLDFTKFTKLTKPADSNVVRPHARISQTDISTRNNAMYKDAPSLSSLFSSLSSKNFIHGNSIWCDTTTFTYSHS</sequence>
<dbReference type="Proteomes" id="UP000266861">
    <property type="component" value="Unassembled WGS sequence"/>
</dbReference>
<protein>
    <submittedName>
        <fullName evidence="1">Uncharacterized protein</fullName>
    </submittedName>
</protein>
<accession>A0A397J475</accession>
<evidence type="ECO:0000313" key="2">
    <source>
        <dbReference type="Proteomes" id="UP000266861"/>
    </source>
</evidence>
<name>A0A397J475_9GLOM</name>
<organism evidence="1 2">
    <name type="scientific">Diversispora epigaea</name>
    <dbReference type="NCBI Taxonomy" id="1348612"/>
    <lineage>
        <taxon>Eukaryota</taxon>
        <taxon>Fungi</taxon>
        <taxon>Fungi incertae sedis</taxon>
        <taxon>Mucoromycota</taxon>
        <taxon>Glomeromycotina</taxon>
        <taxon>Glomeromycetes</taxon>
        <taxon>Diversisporales</taxon>
        <taxon>Diversisporaceae</taxon>
        <taxon>Diversispora</taxon>
    </lineage>
</organism>
<keyword evidence="2" id="KW-1185">Reference proteome</keyword>
<reference evidence="1 2" key="1">
    <citation type="submission" date="2018-08" db="EMBL/GenBank/DDBJ databases">
        <title>Genome and evolution of the arbuscular mycorrhizal fungus Diversispora epigaea (formerly Glomus versiforme) and its bacterial endosymbionts.</title>
        <authorList>
            <person name="Sun X."/>
            <person name="Fei Z."/>
            <person name="Harrison M."/>
        </authorList>
    </citation>
    <scope>NUCLEOTIDE SEQUENCE [LARGE SCALE GENOMIC DNA]</scope>
    <source>
        <strain evidence="1 2">IT104</strain>
    </source>
</reference>
<proteinExistence type="predicted"/>
<gene>
    <name evidence="1" type="ORF">Glove_103g74</name>
</gene>
<dbReference type="AlphaFoldDB" id="A0A397J475"/>
<comment type="caution">
    <text evidence="1">The sequence shown here is derived from an EMBL/GenBank/DDBJ whole genome shotgun (WGS) entry which is preliminary data.</text>
</comment>
<dbReference type="EMBL" id="PQFF01000096">
    <property type="protein sequence ID" value="RHZ82891.1"/>
    <property type="molecule type" value="Genomic_DNA"/>
</dbReference>
<evidence type="ECO:0000313" key="1">
    <source>
        <dbReference type="EMBL" id="RHZ82891.1"/>
    </source>
</evidence>